<evidence type="ECO:0000256" key="2">
    <source>
        <dbReference type="ARBA" id="ARBA00022840"/>
    </source>
</evidence>
<reference evidence="6 7" key="1">
    <citation type="submission" date="2019-07" db="EMBL/GenBank/DDBJ databases">
        <title>Whole genome shotgun sequence of Brevifollis gellanilyticus NBRC 108608.</title>
        <authorList>
            <person name="Hosoyama A."/>
            <person name="Uohara A."/>
            <person name="Ohji S."/>
            <person name="Ichikawa N."/>
        </authorList>
    </citation>
    <scope>NUCLEOTIDE SEQUENCE [LARGE SCALE GENOMIC DNA]</scope>
    <source>
        <strain evidence="6 7">NBRC 108608</strain>
    </source>
</reference>
<dbReference type="SUPFAM" id="SSF52540">
    <property type="entry name" value="P-loop containing nucleoside triphosphate hydrolases"/>
    <property type="match status" value="1"/>
</dbReference>
<protein>
    <recommendedName>
        <fullName evidence="8">ATPase</fullName>
    </recommendedName>
</protein>
<proteinExistence type="inferred from homology"/>
<dbReference type="Gene3D" id="3.40.50.300">
    <property type="entry name" value="P-loop containing nucleotide triphosphate hydrolases"/>
    <property type="match status" value="1"/>
</dbReference>
<evidence type="ECO:0000259" key="5">
    <source>
        <dbReference type="Pfam" id="PF17863"/>
    </source>
</evidence>
<gene>
    <name evidence="6" type="ORF">BGE01nite_03940</name>
</gene>
<comment type="caution">
    <text evidence="6">The sequence shown here is derived from an EMBL/GenBank/DDBJ whole genome shotgun (WGS) entry which is preliminary data.</text>
</comment>
<dbReference type="EMBL" id="BKAG01000002">
    <property type="protein sequence ID" value="GEP41103.1"/>
    <property type="molecule type" value="Genomic_DNA"/>
</dbReference>
<feature type="domain" description="ChlI/MoxR AAA lid" evidence="5">
    <location>
        <begin position="254"/>
        <end position="325"/>
    </location>
</feature>
<sequence>MPAPEAAPAETIYAPPVSPTQRCMQITQAIRAAIEQVFVGQTEVIHQCLAALLAGGHVLLEGKPGLGKTHLVLALSRTFGAQFRRIQFTPDLMPSDVTGHTLFDLGSQSFRVRQGPIFTQLLLADEINRAPAKTQSSLLEVMQEAQVTIDGESHALTPPFMTFATQNPIEQEGTYPLPEAQLDRFLLKVQIDYPSAAQESWIVRATSSAAGGRGLSPNHVGQICSTADILELQQEAAAVEAVESVVNYAVAITRATRAHGAIALGAGTRGAISLVRVAKAYALMEGRTYITPGDVKRASLPVLRHRITLTPEVSISGQTVDQVLDSVLRSVEAPRA</sequence>
<comment type="similarity">
    <text evidence="3">Belongs to the MoxR family.</text>
</comment>
<dbReference type="RefSeq" id="WP_146848767.1">
    <property type="nucleotide sequence ID" value="NZ_BKAG01000002.1"/>
</dbReference>
<dbReference type="InterPro" id="IPR050764">
    <property type="entry name" value="CbbQ/NirQ/NorQ/GpvN"/>
</dbReference>
<dbReference type="OrthoDB" id="9808397at2"/>
<dbReference type="InterPro" id="IPR041628">
    <property type="entry name" value="ChlI/MoxR_AAA_lid"/>
</dbReference>
<dbReference type="Pfam" id="PF17863">
    <property type="entry name" value="AAA_lid_2"/>
    <property type="match status" value="1"/>
</dbReference>
<evidence type="ECO:0000256" key="3">
    <source>
        <dbReference type="ARBA" id="ARBA00061607"/>
    </source>
</evidence>
<dbReference type="Gene3D" id="1.10.8.80">
    <property type="entry name" value="Magnesium chelatase subunit I, C-Terminal domain"/>
    <property type="match status" value="1"/>
</dbReference>
<keyword evidence="7" id="KW-1185">Reference proteome</keyword>
<keyword evidence="1" id="KW-0547">Nucleotide-binding</keyword>
<name>A0A512M2Z2_9BACT</name>
<organism evidence="6 7">
    <name type="scientific">Brevifollis gellanilyticus</name>
    <dbReference type="NCBI Taxonomy" id="748831"/>
    <lineage>
        <taxon>Bacteria</taxon>
        <taxon>Pseudomonadati</taxon>
        <taxon>Verrucomicrobiota</taxon>
        <taxon>Verrucomicrobiia</taxon>
        <taxon>Verrucomicrobiales</taxon>
        <taxon>Verrucomicrobiaceae</taxon>
    </lineage>
</organism>
<dbReference type="PANTHER" id="PTHR42759">
    <property type="entry name" value="MOXR FAMILY PROTEIN"/>
    <property type="match status" value="1"/>
</dbReference>
<dbReference type="InterPro" id="IPR027417">
    <property type="entry name" value="P-loop_NTPase"/>
</dbReference>
<evidence type="ECO:0000313" key="6">
    <source>
        <dbReference type="EMBL" id="GEP41103.1"/>
    </source>
</evidence>
<feature type="domain" description="ATPase AAA-3" evidence="4">
    <location>
        <begin position="57"/>
        <end position="187"/>
    </location>
</feature>
<keyword evidence="2" id="KW-0067">ATP-binding</keyword>
<evidence type="ECO:0000256" key="1">
    <source>
        <dbReference type="ARBA" id="ARBA00022741"/>
    </source>
</evidence>
<dbReference type="GO" id="GO:0005524">
    <property type="term" value="F:ATP binding"/>
    <property type="evidence" value="ECO:0007669"/>
    <property type="project" value="UniProtKB-KW"/>
</dbReference>
<accession>A0A512M2Z2</accession>
<dbReference type="PIRSF" id="PIRSF002849">
    <property type="entry name" value="AAA_ATPase_chaperone_MoxR_prd"/>
    <property type="match status" value="1"/>
</dbReference>
<dbReference type="AlphaFoldDB" id="A0A512M2Z2"/>
<evidence type="ECO:0000259" key="4">
    <source>
        <dbReference type="Pfam" id="PF07726"/>
    </source>
</evidence>
<evidence type="ECO:0008006" key="8">
    <source>
        <dbReference type="Google" id="ProtNLM"/>
    </source>
</evidence>
<evidence type="ECO:0000313" key="7">
    <source>
        <dbReference type="Proteomes" id="UP000321577"/>
    </source>
</evidence>
<dbReference type="PANTHER" id="PTHR42759:SF1">
    <property type="entry name" value="MAGNESIUM-CHELATASE SUBUNIT CHLD"/>
    <property type="match status" value="1"/>
</dbReference>
<dbReference type="FunFam" id="3.40.50.300:FF:000640">
    <property type="entry name" value="MoxR family ATPase"/>
    <property type="match status" value="1"/>
</dbReference>
<dbReference type="CDD" id="cd00009">
    <property type="entry name" value="AAA"/>
    <property type="match status" value="1"/>
</dbReference>
<dbReference type="GO" id="GO:0016887">
    <property type="term" value="F:ATP hydrolysis activity"/>
    <property type="evidence" value="ECO:0007669"/>
    <property type="project" value="InterPro"/>
</dbReference>
<dbReference type="InterPro" id="IPR011703">
    <property type="entry name" value="ATPase_AAA-3"/>
</dbReference>
<dbReference type="Pfam" id="PF07726">
    <property type="entry name" value="AAA_3"/>
    <property type="match status" value="1"/>
</dbReference>
<dbReference type="Proteomes" id="UP000321577">
    <property type="component" value="Unassembled WGS sequence"/>
</dbReference>